<organism evidence="1 2">
    <name type="scientific">Arenibacter nanhaiticus</name>
    <dbReference type="NCBI Taxonomy" id="558155"/>
    <lineage>
        <taxon>Bacteria</taxon>
        <taxon>Pseudomonadati</taxon>
        <taxon>Bacteroidota</taxon>
        <taxon>Flavobacteriia</taxon>
        <taxon>Flavobacteriales</taxon>
        <taxon>Flavobacteriaceae</taxon>
        <taxon>Arenibacter</taxon>
    </lineage>
</organism>
<dbReference type="AlphaFoldDB" id="A0A1M6M033"/>
<dbReference type="EMBL" id="FQYX01000035">
    <property type="protein sequence ID" value="SHJ76613.1"/>
    <property type="molecule type" value="Genomic_DNA"/>
</dbReference>
<proteinExistence type="predicted"/>
<keyword evidence="2" id="KW-1185">Reference proteome</keyword>
<reference evidence="1 2" key="1">
    <citation type="submission" date="2016-11" db="EMBL/GenBank/DDBJ databases">
        <authorList>
            <person name="Jaros S."/>
            <person name="Januszkiewicz K."/>
            <person name="Wedrychowicz H."/>
        </authorList>
    </citation>
    <scope>NUCLEOTIDE SEQUENCE [LARGE SCALE GENOMIC DNA]</scope>
    <source>
        <strain evidence="1 2">CGMCC 1.8863</strain>
    </source>
</reference>
<name>A0A1M6M033_9FLAO</name>
<sequence length="44" mass="5064">MLNTLNQDKINAENILIKARKILLKVYLKCGYDGNKEITVDVEK</sequence>
<gene>
    <name evidence="1" type="ORF">SAMN04487911_13520</name>
</gene>
<protein>
    <submittedName>
        <fullName evidence="1">Uncharacterized protein</fullName>
    </submittedName>
</protein>
<dbReference type="Proteomes" id="UP000184231">
    <property type="component" value="Unassembled WGS sequence"/>
</dbReference>
<evidence type="ECO:0000313" key="1">
    <source>
        <dbReference type="EMBL" id="SHJ76613.1"/>
    </source>
</evidence>
<evidence type="ECO:0000313" key="2">
    <source>
        <dbReference type="Proteomes" id="UP000184231"/>
    </source>
</evidence>
<accession>A0A1M6M033</accession>